<evidence type="ECO:0000256" key="4">
    <source>
        <dbReference type="ARBA" id="ARBA00023242"/>
    </source>
</evidence>
<feature type="domain" description="Nrap protein" evidence="9">
    <location>
        <begin position="491"/>
        <end position="646"/>
    </location>
</feature>
<sequence length="1166" mass="131601">GNIHLSSSFVNQPPLPHFLSISASAVPSFAPFSSLTHAVRRRHCTSCRLPPALLAAICGSRAAVGRAGNLISDLLPVHLQTQVDYKIPGYPERCSNEKHLFLSQAEEMDSDTLLDPMEMKVKELLKEFQLDYSPALHKHVEGTVSAIKKAIKLIPDDLKVTAAAAPGFIRDIGADKVEFKFRKPKSIKIGGSYAFQGIAKPDVNVDLLVSLPKECFHEKDYLNYRYHAKRFLYLCTIKKYLDSSSMFSKVEYSTLQNEARKPVLIVHPALEELKVAPGFFVRIIPTIAASYFSISKLNLKRNNIHALNQGSLLPATPKYNSSILEDMYFDDTAEMVRKPFLESKSLVETLILLKVWARQRASIYVHDCLSGFLIAVILSYLITHNIINNSMTAIQMFRVAVKFIASSDLWKRGLHFKLEPQSTISKEEKKQYKDLFPVVICNPSSNFNIAFRISQSGFAELQDEAAMALACLEKCSNGGFEEVFMTKIDFAVRYDHCIRLNLRGQDKLYASGFCMDDECWRLYEQKVHGVLSQGLTDRAKFIRVSWRNTEPGCNIENGLSAFDMHPLLVGISISSVEKAFRVVDIGPNADDKEDALKFRRFWGEKAELRRFKDGRIAESTVWETDQWTRHLILKRIVEYLFVRHLSPMSTDRIMHAVDQIDFSLLHGSRDPITFSGTLLAAYEVLSKRLRSVEDIPLKVSAVQPLDSAFRYTSVYPPEPHPLAEEKASDLRTPKTFAPSCIKPLEVMIQLEGSGNWPTDEVAIEKTKTAFLLKIGESLQNVWGMTCIASEDSVNVLVSGYAFRLQIWHERGLSLLSKESGNDLANRTSLIDKQLFIQSQHSSMISGLQARHSIYGPVVRLAKRWIASHFFSACLVEEAVELLVASIFLKPLPFHAPLSRITGFLRFLRLLSEYDWTFSPLVIDINNDLGANEEKEIADKFNMTRKDLQENPQNAIPAMFLATAYDKASEAWTKFSPKVSELKRLAAYARSSADLLTRLILQHQVDSCLWESLFRTPLTNYDAVILLHRDKLPYPQRLLFPSELNQAGTHVAKGNPSKIFTPFLSPRNLKASSGNIKDRLLVNFDPLRCYIEDLQKEFSNTFNLWYDSLGGDAIGVTWGQRSSKKRGRDDEAVAEEKEPAEVLKSAGETGKGLMRSVYLLKAPRLTT</sequence>
<evidence type="ECO:0000256" key="6">
    <source>
        <dbReference type="SAM" id="MobiDB-lite"/>
    </source>
</evidence>
<feature type="domain" description="Nrap protein" evidence="12">
    <location>
        <begin position="1017"/>
        <end position="1125"/>
    </location>
</feature>
<dbReference type="InterPro" id="IPR035367">
    <property type="entry name" value="Nrap_D2"/>
</dbReference>
<dbReference type="Gene3D" id="1.10.1410.10">
    <property type="match status" value="1"/>
</dbReference>
<evidence type="ECO:0000259" key="7">
    <source>
        <dbReference type="Pfam" id="PF03813"/>
    </source>
</evidence>
<reference evidence="13" key="1">
    <citation type="submission" date="2023-03" db="UniProtKB">
        <authorList>
            <consortium name="EnsemblPlants"/>
        </authorList>
    </citation>
    <scope>IDENTIFICATION</scope>
</reference>
<evidence type="ECO:0008006" key="14">
    <source>
        <dbReference type="Google" id="ProtNLM"/>
    </source>
</evidence>
<dbReference type="InterPro" id="IPR035369">
    <property type="entry name" value="Nrap_D4"/>
</dbReference>
<evidence type="ECO:0000256" key="3">
    <source>
        <dbReference type="ARBA" id="ARBA00022884"/>
    </source>
</evidence>
<comment type="similarity">
    <text evidence="2 5">Belongs to the NRAP family.</text>
</comment>
<dbReference type="GO" id="GO:0006409">
    <property type="term" value="P:tRNA export from nucleus"/>
    <property type="evidence" value="ECO:0007669"/>
    <property type="project" value="TreeGrafter"/>
</dbReference>
<evidence type="ECO:0000313" key="13">
    <source>
        <dbReference type="EnsemblPlants" id="MELO3C022270.2.1"/>
    </source>
</evidence>
<evidence type="ECO:0000259" key="10">
    <source>
        <dbReference type="Pfam" id="PF17405"/>
    </source>
</evidence>
<dbReference type="GO" id="GO:0003723">
    <property type="term" value="F:RNA binding"/>
    <property type="evidence" value="ECO:0007669"/>
    <property type="project" value="UniProtKB-KW"/>
</dbReference>
<dbReference type="GO" id="GO:0034456">
    <property type="term" value="C:UTP-C complex"/>
    <property type="evidence" value="ECO:0007669"/>
    <property type="project" value="TreeGrafter"/>
</dbReference>
<dbReference type="GO" id="GO:0032545">
    <property type="term" value="C:CURI complex"/>
    <property type="evidence" value="ECO:0007669"/>
    <property type="project" value="TreeGrafter"/>
</dbReference>
<dbReference type="InterPro" id="IPR035082">
    <property type="entry name" value="Nrap_D1"/>
</dbReference>
<dbReference type="Pfam" id="PF17406">
    <property type="entry name" value="Nrap_D5"/>
    <property type="match status" value="1"/>
</dbReference>
<dbReference type="Pfam" id="PF17403">
    <property type="entry name" value="Nrap_D2"/>
    <property type="match status" value="1"/>
</dbReference>
<feature type="domain" description="Nrap protein" evidence="10">
    <location>
        <begin position="676"/>
        <end position="848"/>
    </location>
</feature>
<dbReference type="PANTHER" id="PTHR17972:SF0">
    <property type="entry name" value="NUCLEOLAR PROTEIN 6"/>
    <property type="match status" value="1"/>
</dbReference>
<keyword evidence="4 5" id="KW-0539">Nucleus</keyword>
<proteinExistence type="inferred from homology"/>
<feature type="region of interest" description="Disordered" evidence="6">
    <location>
        <begin position="1124"/>
        <end position="1146"/>
    </location>
</feature>
<evidence type="ECO:0000256" key="5">
    <source>
        <dbReference type="RuleBase" id="RU364032"/>
    </source>
</evidence>
<evidence type="ECO:0000259" key="11">
    <source>
        <dbReference type="Pfam" id="PF17406"/>
    </source>
</evidence>
<keyword evidence="3 5" id="KW-0694">RNA-binding</keyword>
<dbReference type="InterPro" id="IPR035368">
    <property type="entry name" value="Nrap_D3"/>
</dbReference>
<feature type="compositionally biased region" description="Basic and acidic residues" evidence="6">
    <location>
        <begin position="1126"/>
        <end position="1140"/>
    </location>
</feature>
<dbReference type="Pfam" id="PF17404">
    <property type="entry name" value="Nrap_D3"/>
    <property type="match status" value="1"/>
</dbReference>
<evidence type="ECO:0000256" key="2">
    <source>
        <dbReference type="ARBA" id="ARBA00006674"/>
    </source>
</evidence>
<comment type="subcellular location">
    <subcellularLocation>
        <location evidence="1 5">Nucleus</location>
        <location evidence="1 5">Nucleolus</location>
    </subcellularLocation>
</comment>
<dbReference type="AlphaFoldDB" id="A0A9I9DQZ6"/>
<dbReference type="Gramene" id="MELO3C022270.2.1">
    <property type="protein sequence ID" value="MELO3C022270.2.1"/>
    <property type="gene ID" value="MELO3C022270.2"/>
</dbReference>
<dbReference type="InterPro" id="IPR035370">
    <property type="entry name" value="Nrap_D5"/>
</dbReference>
<feature type="domain" description="Nrap protein" evidence="7">
    <location>
        <begin position="205"/>
        <end position="337"/>
    </location>
</feature>
<name>A0A9I9DQZ6_CUCME</name>
<dbReference type="GO" id="GO:0006364">
    <property type="term" value="P:rRNA processing"/>
    <property type="evidence" value="ECO:0007669"/>
    <property type="project" value="TreeGrafter"/>
</dbReference>
<feature type="domain" description="Nrap protein" evidence="11">
    <location>
        <begin position="851"/>
        <end position="1013"/>
    </location>
</feature>
<accession>A0A9I9DQZ6</accession>
<dbReference type="Pfam" id="PF03813">
    <property type="entry name" value="Nrap"/>
    <property type="match status" value="1"/>
</dbReference>
<dbReference type="GO" id="GO:0032040">
    <property type="term" value="C:small-subunit processome"/>
    <property type="evidence" value="ECO:0007669"/>
    <property type="project" value="TreeGrafter"/>
</dbReference>
<evidence type="ECO:0000256" key="1">
    <source>
        <dbReference type="ARBA" id="ARBA00004604"/>
    </source>
</evidence>
<dbReference type="Pfam" id="PF17407">
    <property type="entry name" value="Nrap_D6"/>
    <property type="match status" value="1"/>
</dbReference>
<evidence type="ECO:0000259" key="9">
    <source>
        <dbReference type="Pfam" id="PF17404"/>
    </source>
</evidence>
<dbReference type="InterPro" id="IPR035371">
    <property type="entry name" value="Nrap_D6"/>
</dbReference>
<evidence type="ECO:0000259" key="8">
    <source>
        <dbReference type="Pfam" id="PF17403"/>
    </source>
</evidence>
<dbReference type="Pfam" id="PF17405">
    <property type="entry name" value="Nrap_D4"/>
    <property type="match status" value="1"/>
</dbReference>
<feature type="domain" description="Nrap protein" evidence="8">
    <location>
        <begin position="347"/>
        <end position="487"/>
    </location>
</feature>
<organism evidence="13">
    <name type="scientific">Cucumis melo</name>
    <name type="common">Muskmelon</name>
    <dbReference type="NCBI Taxonomy" id="3656"/>
    <lineage>
        <taxon>Eukaryota</taxon>
        <taxon>Viridiplantae</taxon>
        <taxon>Streptophyta</taxon>
        <taxon>Embryophyta</taxon>
        <taxon>Tracheophyta</taxon>
        <taxon>Spermatophyta</taxon>
        <taxon>Magnoliopsida</taxon>
        <taxon>eudicotyledons</taxon>
        <taxon>Gunneridae</taxon>
        <taxon>Pentapetalae</taxon>
        <taxon>rosids</taxon>
        <taxon>fabids</taxon>
        <taxon>Cucurbitales</taxon>
        <taxon>Cucurbitaceae</taxon>
        <taxon>Benincaseae</taxon>
        <taxon>Cucumis</taxon>
    </lineage>
</organism>
<dbReference type="InterPro" id="IPR005554">
    <property type="entry name" value="NOL6/Upt22"/>
</dbReference>
<protein>
    <recommendedName>
        <fullName evidence="14">Nucleolar protein 6</fullName>
    </recommendedName>
</protein>
<evidence type="ECO:0000259" key="12">
    <source>
        <dbReference type="Pfam" id="PF17407"/>
    </source>
</evidence>
<dbReference type="EnsemblPlants" id="MELO3C022270.2.1">
    <property type="protein sequence ID" value="MELO3C022270.2.1"/>
    <property type="gene ID" value="MELO3C022270.2"/>
</dbReference>
<dbReference type="PANTHER" id="PTHR17972">
    <property type="entry name" value="NUCLEOLAR RNA-ASSOCIATED PROTEIN"/>
    <property type="match status" value="1"/>
</dbReference>